<evidence type="ECO:0000313" key="2">
    <source>
        <dbReference type="EMBL" id="MFL0168459.1"/>
    </source>
</evidence>
<accession>A0ABW8SFD5</accession>
<dbReference type="InterPro" id="IPR048844">
    <property type="entry name" value="LpdD_chaperone-like"/>
</dbReference>
<comment type="caution">
    <text evidence="2">The sequence shown here is derived from an EMBL/GenBank/DDBJ whole genome shotgun (WGS) entry which is preliminary data.</text>
</comment>
<proteinExistence type="predicted"/>
<keyword evidence="3" id="KW-1185">Reference proteome</keyword>
<feature type="domain" description="Prenylated flavin chaperone LpdD-like" evidence="1">
    <location>
        <begin position="9"/>
        <end position="111"/>
    </location>
</feature>
<name>A0ABW8SFD5_9CLOT</name>
<dbReference type="Pfam" id="PF21758">
    <property type="entry name" value="PAC_bac"/>
    <property type="match status" value="1"/>
</dbReference>
<dbReference type="RefSeq" id="WP_406762810.1">
    <property type="nucleotide sequence ID" value="NZ_JBJIAB010000056.1"/>
</dbReference>
<evidence type="ECO:0000313" key="3">
    <source>
        <dbReference type="Proteomes" id="UP001623600"/>
    </source>
</evidence>
<organism evidence="2 3">
    <name type="scientific">Candidatus Clostridium helianthi</name>
    <dbReference type="NCBI Taxonomy" id="3381660"/>
    <lineage>
        <taxon>Bacteria</taxon>
        <taxon>Bacillati</taxon>
        <taxon>Bacillota</taxon>
        <taxon>Clostridia</taxon>
        <taxon>Eubacteriales</taxon>
        <taxon>Clostridiaceae</taxon>
        <taxon>Clostridium</taxon>
    </lineage>
</organism>
<protein>
    <recommendedName>
        <fullName evidence="1">Prenylated flavin chaperone LpdD-like domain-containing protein</fullName>
    </recommendedName>
</protein>
<reference evidence="2 3" key="1">
    <citation type="submission" date="2024-11" db="EMBL/GenBank/DDBJ databases">
        <authorList>
            <person name="Heng Y.C."/>
            <person name="Lim A.C.H."/>
            <person name="Lee J.K.Y."/>
            <person name="Kittelmann S."/>
        </authorList>
    </citation>
    <scope>NUCLEOTIDE SEQUENCE [LARGE SCALE GENOMIC DNA]</scope>
    <source>
        <strain evidence="2 3">WILCCON 0112</strain>
    </source>
</reference>
<sequence>MIEINKKINRIEVKLTAHFMGDDLCIVLTGGDTPHLGAITASSQILEPQTITFENHKENFITKMSAEILRKNFSGNFVICCGIHLDDIKKSEITEVMDLCRQMIIELCNRLKDF</sequence>
<gene>
    <name evidence="2" type="ORF">ACJDTP_25670</name>
</gene>
<dbReference type="EMBL" id="JBJIAB010000056">
    <property type="protein sequence ID" value="MFL0168459.1"/>
    <property type="molecule type" value="Genomic_DNA"/>
</dbReference>
<evidence type="ECO:0000259" key="1">
    <source>
        <dbReference type="Pfam" id="PF21758"/>
    </source>
</evidence>
<dbReference type="Proteomes" id="UP001623600">
    <property type="component" value="Unassembled WGS sequence"/>
</dbReference>